<dbReference type="EnsemblPlants" id="KRH47443">
    <property type="protein sequence ID" value="KRH47443"/>
    <property type="gene ID" value="GLYMA_07G030200"/>
</dbReference>
<organism evidence="7">
    <name type="scientific">Glycine max</name>
    <name type="common">Soybean</name>
    <name type="synonym">Glycine hispida</name>
    <dbReference type="NCBI Taxonomy" id="3847"/>
    <lineage>
        <taxon>Eukaryota</taxon>
        <taxon>Viridiplantae</taxon>
        <taxon>Streptophyta</taxon>
        <taxon>Embryophyta</taxon>
        <taxon>Tracheophyta</taxon>
        <taxon>Spermatophyta</taxon>
        <taxon>Magnoliopsida</taxon>
        <taxon>eudicotyledons</taxon>
        <taxon>Gunneridae</taxon>
        <taxon>Pentapetalae</taxon>
        <taxon>rosids</taxon>
        <taxon>fabids</taxon>
        <taxon>Fabales</taxon>
        <taxon>Fabaceae</taxon>
        <taxon>Papilionoideae</taxon>
        <taxon>50 kb inversion clade</taxon>
        <taxon>NPAAA clade</taxon>
        <taxon>indigoferoid/millettioid clade</taxon>
        <taxon>Phaseoleae</taxon>
        <taxon>Glycine</taxon>
        <taxon>Glycine subgen. Soja</taxon>
    </lineage>
</organism>
<dbReference type="PANTHER" id="PTHR11945:SF564">
    <property type="entry name" value="PROTEIN, PUTATIVE-RELATED"/>
    <property type="match status" value="1"/>
</dbReference>
<evidence type="ECO:0000313" key="9">
    <source>
        <dbReference type="Proteomes" id="UP000008827"/>
    </source>
</evidence>
<dbReference type="RefSeq" id="XP_014632863.1">
    <property type="nucleotide sequence ID" value="XM_014777377.3"/>
</dbReference>
<dbReference type="Gramene" id="KRH47443">
    <property type="protein sequence ID" value="KRH47443"/>
    <property type="gene ID" value="GLYMA_07G030200"/>
</dbReference>
<dbReference type="CDD" id="cd00266">
    <property type="entry name" value="MADS_SRF_like"/>
    <property type="match status" value="1"/>
</dbReference>
<keyword evidence="3" id="KW-0238">DNA-binding</keyword>
<reference evidence="7" key="3">
    <citation type="submission" date="2018-07" db="EMBL/GenBank/DDBJ databases">
        <title>WGS assembly of Glycine max.</title>
        <authorList>
            <person name="Schmutz J."/>
            <person name="Cannon S."/>
            <person name="Schlueter J."/>
            <person name="Ma J."/>
            <person name="Mitros T."/>
            <person name="Nelson W."/>
            <person name="Hyten D."/>
            <person name="Song Q."/>
            <person name="Thelen J."/>
            <person name="Cheng J."/>
            <person name="Xu D."/>
            <person name="Hellsten U."/>
            <person name="May G."/>
            <person name="Yu Y."/>
            <person name="Sakurai T."/>
            <person name="Umezawa T."/>
            <person name="Bhattacharyya M."/>
            <person name="Sandhu D."/>
            <person name="Valliyodan B."/>
            <person name="Lindquist E."/>
            <person name="Peto M."/>
            <person name="Grant D."/>
            <person name="Shu S."/>
            <person name="Goodstein D."/>
            <person name="Barry K."/>
            <person name="Futrell-Griggs M."/>
            <person name="Abernathy B."/>
            <person name="Du J."/>
            <person name="Tian Z."/>
            <person name="Zhu L."/>
            <person name="Gill N."/>
            <person name="Joshi T."/>
            <person name="Libault M."/>
            <person name="Sethuraman A."/>
            <person name="Zhang X."/>
            <person name="Shinozaki K."/>
            <person name="Nguyen H."/>
            <person name="Wing R."/>
            <person name="Cregan P."/>
            <person name="Specht J."/>
            <person name="Grimwood J."/>
            <person name="Rokhsar D."/>
            <person name="Stacey G."/>
            <person name="Shoemaker R."/>
            <person name="Jackson S."/>
        </authorList>
    </citation>
    <scope>NUCLEOTIDE SEQUENCE</scope>
    <source>
        <tissue evidence="7">Callus</tissue>
    </source>
</reference>
<dbReference type="GO" id="GO:0000978">
    <property type="term" value="F:RNA polymerase II cis-regulatory region sequence-specific DNA binding"/>
    <property type="evidence" value="ECO:0000318"/>
    <property type="project" value="GO_Central"/>
</dbReference>
<dbReference type="Pfam" id="PF00319">
    <property type="entry name" value="SRF-TF"/>
    <property type="match status" value="1"/>
</dbReference>
<dbReference type="KEGG" id="gmx:106799207"/>
<protein>
    <recommendedName>
        <fullName evidence="6">MADS-box domain-containing protein</fullName>
    </recommendedName>
</protein>
<dbReference type="AlphaFoldDB" id="A0A0R0J4N4"/>
<evidence type="ECO:0000259" key="6">
    <source>
        <dbReference type="PROSITE" id="PS50066"/>
    </source>
</evidence>
<evidence type="ECO:0000256" key="2">
    <source>
        <dbReference type="ARBA" id="ARBA00023015"/>
    </source>
</evidence>
<keyword evidence="4" id="KW-0804">Transcription</keyword>
<dbReference type="PROSITE" id="PS50066">
    <property type="entry name" value="MADS_BOX_2"/>
    <property type="match status" value="1"/>
</dbReference>
<evidence type="ECO:0000313" key="8">
    <source>
        <dbReference type="EnsemblPlants" id="KRH47443"/>
    </source>
</evidence>
<comment type="subcellular location">
    <subcellularLocation>
        <location evidence="1">Nucleus</location>
    </subcellularLocation>
</comment>
<gene>
    <name evidence="8" type="primary">LOC106799207</name>
    <name evidence="7" type="ORF">GLYMA_07G030200</name>
</gene>
<dbReference type="InterPro" id="IPR033897">
    <property type="entry name" value="SRF-like_MADS-box"/>
</dbReference>
<dbReference type="SMR" id="A0A0R0J4N4"/>
<dbReference type="GO" id="GO:0046983">
    <property type="term" value="F:protein dimerization activity"/>
    <property type="evidence" value="ECO:0007669"/>
    <property type="project" value="InterPro"/>
</dbReference>
<keyword evidence="5" id="KW-0539">Nucleus</keyword>
<evidence type="ECO:0000256" key="1">
    <source>
        <dbReference type="ARBA" id="ARBA00004123"/>
    </source>
</evidence>
<dbReference type="SMART" id="SM00432">
    <property type="entry name" value="MADS"/>
    <property type="match status" value="1"/>
</dbReference>
<evidence type="ECO:0000256" key="5">
    <source>
        <dbReference type="ARBA" id="ARBA00023242"/>
    </source>
</evidence>
<accession>A0A0R0J4N4</accession>
<dbReference type="GO" id="GO:0006357">
    <property type="term" value="P:regulation of transcription by RNA polymerase II"/>
    <property type="evidence" value="ECO:0000318"/>
    <property type="project" value="GO_Central"/>
</dbReference>
<dbReference type="InterPro" id="IPR036879">
    <property type="entry name" value="TF_MADSbox_sf"/>
</dbReference>
<keyword evidence="2" id="KW-0805">Transcription regulation</keyword>
<dbReference type="PANTHER" id="PTHR11945">
    <property type="entry name" value="MADS BOX PROTEIN"/>
    <property type="match status" value="1"/>
</dbReference>
<evidence type="ECO:0000313" key="7">
    <source>
        <dbReference type="EMBL" id="KRH47443.1"/>
    </source>
</evidence>
<feature type="domain" description="MADS-box" evidence="6">
    <location>
        <begin position="1"/>
        <end position="50"/>
    </location>
</feature>
<evidence type="ECO:0000256" key="4">
    <source>
        <dbReference type="ARBA" id="ARBA00023163"/>
    </source>
</evidence>
<dbReference type="GO" id="GO:0045944">
    <property type="term" value="P:positive regulation of transcription by RNA polymerase II"/>
    <property type="evidence" value="ECO:0007669"/>
    <property type="project" value="InterPro"/>
</dbReference>
<dbReference type="Gene3D" id="3.40.1810.10">
    <property type="entry name" value="Transcription factor, MADS-box"/>
    <property type="match status" value="1"/>
</dbReference>
<keyword evidence="9" id="KW-1185">Reference proteome</keyword>
<dbReference type="GeneID" id="106799207"/>
<dbReference type="EMBL" id="CM000840">
    <property type="protein sequence ID" value="KRH47443.1"/>
    <property type="molecule type" value="Genomic_DNA"/>
</dbReference>
<name>A0A0R0J4N4_SOYBN</name>
<dbReference type="Proteomes" id="UP000008827">
    <property type="component" value="Chromosome 7"/>
</dbReference>
<sequence length="353" mass="39482">MGRARITLKPISNERSRKSTFKTRKEGLITKISQLSTMCGVEACLIVYDDINGDVGAVTWPENPTLVRPIIENYERQRAEKPPKTFVIQDFFENRKNMVEAEISKLHKQAREIKYPTWGPSLSNMEKEQLSAFIANVNAKIEACDQRIHIKSMQNMAKESASSSHSSQLNFMQNISQSQMIPTHVEPLLNDNNNGRVLNSTNQVGGASSHGVSMLRNIQQGDVCVSYMPSMSQSQMIALETFKSLKGKNKMVDFTNQVVVPLDSTNHQLGESLDWANHHGSFDWANGPIGTEDWSNPLNGDLVGSQPDESVLQNIPILSENDHQGVVLPTLPLSLDGFQTDCRNMFFRMSNSK</sequence>
<dbReference type="GO" id="GO:0005634">
    <property type="term" value="C:nucleus"/>
    <property type="evidence" value="ECO:0007669"/>
    <property type="project" value="UniProtKB-SubCell"/>
</dbReference>
<reference evidence="8" key="2">
    <citation type="submission" date="2018-02" db="UniProtKB">
        <authorList>
            <consortium name="EnsemblPlants"/>
        </authorList>
    </citation>
    <scope>IDENTIFICATION</scope>
    <source>
        <strain evidence="8">Williams 82</strain>
    </source>
</reference>
<dbReference type="GO" id="GO:0000981">
    <property type="term" value="F:DNA-binding transcription factor activity, RNA polymerase II-specific"/>
    <property type="evidence" value="ECO:0000318"/>
    <property type="project" value="GO_Central"/>
</dbReference>
<evidence type="ECO:0000256" key="3">
    <source>
        <dbReference type="ARBA" id="ARBA00023125"/>
    </source>
</evidence>
<reference evidence="7 8" key="1">
    <citation type="journal article" date="2010" name="Nature">
        <title>Genome sequence of the palaeopolyploid soybean.</title>
        <authorList>
            <person name="Schmutz J."/>
            <person name="Cannon S.B."/>
            <person name="Schlueter J."/>
            <person name="Ma J."/>
            <person name="Mitros T."/>
            <person name="Nelson W."/>
            <person name="Hyten D.L."/>
            <person name="Song Q."/>
            <person name="Thelen J.J."/>
            <person name="Cheng J."/>
            <person name="Xu D."/>
            <person name="Hellsten U."/>
            <person name="May G.D."/>
            <person name="Yu Y."/>
            <person name="Sakurai T."/>
            <person name="Umezawa T."/>
            <person name="Bhattacharyya M.K."/>
            <person name="Sandhu D."/>
            <person name="Valliyodan B."/>
            <person name="Lindquist E."/>
            <person name="Peto M."/>
            <person name="Grant D."/>
            <person name="Shu S."/>
            <person name="Goodstein D."/>
            <person name="Barry K."/>
            <person name="Futrell-Griggs M."/>
            <person name="Abernathy B."/>
            <person name="Du J."/>
            <person name="Tian Z."/>
            <person name="Zhu L."/>
            <person name="Gill N."/>
            <person name="Joshi T."/>
            <person name="Libault M."/>
            <person name="Sethuraman A."/>
            <person name="Zhang X.-C."/>
            <person name="Shinozaki K."/>
            <person name="Nguyen H.T."/>
            <person name="Wing R.A."/>
            <person name="Cregan P."/>
            <person name="Specht J."/>
            <person name="Grimwood J."/>
            <person name="Rokhsar D."/>
            <person name="Stacey G."/>
            <person name="Shoemaker R.C."/>
            <person name="Jackson S.A."/>
        </authorList>
    </citation>
    <scope>NUCLEOTIDE SEQUENCE</scope>
    <source>
        <strain evidence="8">cv. Williams 82</strain>
        <tissue evidence="7">Callus</tissue>
    </source>
</reference>
<proteinExistence type="predicted"/>
<dbReference type="InterPro" id="IPR002100">
    <property type="entry name" value="TF_MADSbox"/>
</dbReference>
<dbReference type="SUPFAM" id="SSF55455">
    <property type="entry name" value="SRF-like"/>
    <property type="match status" value="1"/>
</dbReference>